<reference evidence="1" key="1">
    <citation type="journal article" date="2015" name="Nature">
        <title>Complex archaea that bridge the gap between prokaryotes and eukaryotes.</title>
        <authorList>
            <person name="Spang A."/>
            <person name="Saw J.H."/>
            <person name="Jorgensen S.L."/>
            <person name="Zaremba-Niedzwiedzka K."/>
            <person name="Martijn J."/>
            <person name="Lind A.E."/>
            <person name="van Eijk R."/>
            <person name="Schleper C."/>
            <person name="Guy L."/>
            <person name="Ettema T.J."/>
        </authorList>
    </citation>
    <scope>NUCLEOTIDE SEQUENCE</scope>
</reference>
<accession>A0A0F9JY38</accession>
<dbReference type="EMBL" id="LAZR01009094">
    <property type="protein sequence ID" value="KKM74714.1"/>
    <property type="molecule type" value="Genomic_DNA"/>
</dbReference>
<feature type="non-terminal residue" evidence="1">
    <location>
        <position position="1"/>
    </location>
</feature>
<proteinExistence type="predicted"/>
<protein>
    <submittedName>
        <fullName evidence="1">Uncharacterized protein</fullName>
    </submittedName>
</protein>
<comment type="caution">
    <text evidence="1">The sequence shown here is derived from an EMBL/GenBank/DDBJ whole genome shotgun (WGS) entry which is preliminary data.</text>
</comment>
<evidence type="ECO:0000313" key="1">
    <source>
        <dbReference type="EMBL" id="KKM74714.1"/>
    </source>
</evidence>
<dbReference type="AlphaFoldDB" id="A0A0F9JY38"/>
<name>A0A0F9JY38_9ZZZZ</name>
<gene>
    <name evidence="1" type="ORF">LCGC14_1397640</name>
</gene>
<organism evidence="1">
    <name type="scientific">marine sediment metagenome</name>
    <dbReference type="NCBI Taxonomy" id="412755"/>
    <lineage>
        <taxon>unclassified sequences</taxon>
        <taxon>metagenomes</taxon>
        <taxon>ecological metagenomes</taxon>
    </lineage>
</organism>
<sequence>IERSGMGLEYHIALWIKEKNKKVVK</sequence>